<dbReference type="EMBL" id="JAULSW010000010">
    <property type="protein sequence ID" value="KAK3368184.1"/>
    <property type="molecule type" value="Genomic_DNA"/>
</dbReference>
<protein>
    <recommendedName>
        <fullName evidence="8">Large ribosomal subunit protein mL67</fullName>
    </recommendedName>
</protein>
<evidence type="ECO:0000256" key="9">
    <source>
        <dbReference type="SAM" id="MobiDB-lite"/>
    </source>
</evidence>
<evidence type="ECO:0000256" key="3">
    <source>
        <dbReference type="ARBA" id="ARBA00022980"/>
    </source>
</evidence>
<reference evidence="10" key="2">
    <citation type="submission" date="2023-06" db="EMBL/GenBank/DDBJ databases">
        <authorList>
            <consortium name="Lawrence Berkeley National Laboratory"/>
            <person name="Haridas S."/>
            <person name="Hensen N."/>
            <person name="Bonometti L."/>
            <person name="Westerberg I."/>
            <person name="Brannstrom I.O."/>
            <person name="Guillou S."/>
            <person name="Cros-Aarteil S."/>
            <person name="Calhoun S."/>
            <person name="Kuo A."/>
            <person name="Mondo S."/>
            <person name="Pangilinan J."/>
            <person name="Riley R."/>
            <person name="LaButti K."/>
            <person name="Andreopoulos B."/>
            <person name="Lipzen A."/>
            <person name="Chen C."/>
            <person name="Yanf M."/>
            <person name="Daum C."/>
            <person name="Ng V."/>
            <person name="Clum A."/>
            <person name="Steindorff A."/>
            <person name="Ohm R."/>
            <person name="Martin F."/>
            <person name="Silar P."/>
            <person name="Natvig D."/>
            <person name="Lalanne C."/>
            <person name="Gautier V."/>
            <person name="Ament-velasquez S.L."/>
            <person name="Kruys A."/>
            <person name="Hutchinson M.I."/>
            <person name="Powell A.J."/>
            <person name="Barry K."/>
            <person name="Miller A.N."/>
            <person name="Grigoriev I.V."/>
            <person name="Debuchy R."/>
            <person name="Gladieux P."/>
            <person name="Thoren M.H."/>
            <person name="Johannesson H."/>
        </authorList>
    </citation>
    <scope>NUCLEOTIDE SEQUENCE</scope>
    <source>
        <strain evidence="10">CBS 232.78</strain>
    </source>
</reference>
<feature type="region of interest" description="Disordered" evidence="9">
    <location>
        <begin position="363"/>
        <end position="383"/>
    </location>
</feature>
<name>A0AAE0K197_9PEZI</name>
<comment type="subcellular location">
    <subcellularLocation>
        <location evidence="1">Mitochondrion</location>
    </subcellularLocation>
</comment>
<dbReference type="AlphaFoldDB" id="A0AAE0K197"/>
<evidence type="ECO:0000256" key="4">
    <source>
        <dbReference type="ARBA" id="ARBA00023015"/>
    </source>
</evidence>
<keyword evidence="3" id="KW-0689">Ribosomal protein</keyword>
<evidence type="ECO:0000313" key="11">
    <source>
        <dbReference type="Proteomes" id="UP001285441"/>
    </source>
</evidence>
<evidence type="ECO:0000256" key="7">
    <source>
        <dbReference type="ARBA" id="ARBA00023274"/>
    </source>
</evidence>
<dbReference type="GO" id="GO:1990904">
    <property type="term" value="C:ribonucleoprotein complex"/>
    <property type="evidence" value="ECO:0007669"/>
    <property type="project" value="UniProtKB-KW"/>
</dbReference>
<evidence type="ECO:0000256" key="2">
    <source>
        <dbReference type="ARBA" id="ARBA00010741"/>
    </source>
</evidence>
<feature type="region of interest" description="Disordered" evidence="9">
    <location>
        <begin position="266"/>
        <end position="293"/>
    </location>
</feature>
<organism evidence="10 11">
    <name type="scientific">Podospora didyma</name>
    <dbReference type="NCBI Taxonomy" id="330526"/>
    <lineage>
        <taxon>Eukaryota</taxon>
        <taxon>Fungi</taxon>
        <taxon>Dikarya</taxon>
        <taxon>Ascomycota</taxon>
        <taxon>Pezizomycotina</taxon>
        <taxon>Sordariomycetes</taxon>
        <taxon>Sordariomycetidae</taxon>
        <taxon>Sordariales</taxon>
        <taxon>Podosporaceae</taxon>
        <taxon>Podospora</taxon>
    </lineage>
</organism>
<feature type="region of interest" description="Disordered" evidence="9">
    <location>
        <begin position="141"/>
        <end position="165"/>
    </location>
</feature>
<keyword evidence="4" id="KW-0805">Transcription regulation</keyword>
<comment type="caution">
    <text evidence="10">The sequence shown here is derived from an EMBL/GenBank/DDBJ whole genome shotgun (WGS) entry which is preliminary data.</text>
</comment>
<sequence>MSIAGMFRRARLPAKYRNLGPITHIDAAMSYSLQASMSASASPACRHLVSASFGLLLPRVSRRQAHRRANKRTDEASHPVGHGEKMWVWNHIEEGRILYSLDPILRSSQAIKQMPFTGKKLVPAKIRKDYWRPMAMIEFGPSSTTTTPEAKPEEETAKVHKYREKERKSTELGAVGRSVFQKLRELKKRHELEWENPEFLHLTKHDRGKEINDMKGNSVADIAAVLGGGGKGNRMWFYPNRGDKKKAKTLARLAKKEAAAAALVPAATAANEDRTTTTKDTQTEETEVATTTDAPEELVKELHKATVYWMHEQDRHWAAKWPENVSHVVGLPGFYQKYTTTLRVDGSAPEEELVAEAAAAAAAAAAEPPKDGAIAKYKLRKAT</sequence>
<dbReference type="GO" id="GO:0005840">
    <property type="term" value="C:ribosome"/>
    <property type="evidence" value="ECO:0007669"/>
    <property type="project" value="UniProtKB-KW"/>
</dbReference>
<dbReference type="GO" id="GO:0003697">
    <property type="term" value="F:single-stranded DNA binding"/>
    <property type="evidence" value="ECO:0007669"/>
    <property type="project" value="InterPro"/>
</dbReference>
<dbReference type="Proteomes" id="UP001285441">
    <property type="component" value="Unassembled WGS sequence"/>
</dbReference>
<keyword evidence="7" id="KW-0687">Ribonucleoprotein</keyword>
<keyword evidence="6" id="KW-0804">Transcription</keyword>
<dbReference type="GO" id="GO:0000150">
    <property type="term" value="F:DNA strand exchange activity"/>
    <property type="evidence" value="ECO:0007669"/>
    <property type="project" value="InterPro"/>
</dbReference>
<dbReference type="InterPro" id="IPR024629">
    <property type="entry name" value="Ribosomal_mL67"/>
</dbReference>
<evidence type="ECO:0000256" key="5">
    <source>
        <dbReference type="ARBA" id="ARBA00023128"/>
    </source>
</evidence>
<dbReference type="PANTHER" id="PTHR28184">
    <property type="entry name" value="MITOCHONDRIAL HOMOLOGOUS RECOMBINATION PROTEIN 1"/>
    <property type="match status" value="1"/>
</dbReference>
<dbReference type="Pfam" id="PF12829">
    <property type="entry name" value="Mhr1"/>
    <property type="match status" value="1"/>
</dbReference>
<accession>A0AAE0K197</accession>
<reference evidence="10" key="1">
    <citation type="journal article" date="2023" name="Mol. Phylogenet. Evol.">
        <title>Genome-scale phylogeny and comparative genomics of the fungal order Sordariales.</title>
        <authorList>
            <person name="Hensen N."/>
            <person name="Bonometti L."/>
            <person name="Westerberg I."/>
            <person name="Brannstrom I.O."/>
            <person name="Guillou S."/>
            <person name="Cros-Aarteil S."/>
            <person name="Calhoun S."/>
            <person name="Haridas S."/>
            <person name="Kuo A."/>
            <person name="Mondo S."/>
            <person name="Pangilinan J."/>
            <person name="Riley R."/>
            <person name="LaButti K."/>
            <person name="Andreopoulos B."/>
            <person name="Lipzen A."/>
            <person name="Chen C."/>
            <person name="Yan M."/>
            <person name="Daum C."/>
            <person name="Ng V."/>
            <person name="Clum A."/>
            <person name="Steindorff A."/>
            <person name="Ohm R.A."/>
            <person name="Martin F."/>
            <person name="Silar P."/>
            <person name="Natvig D.O."/>
            <person name="Lalanne C."/>
            <person name="Gautier V."/>
            <person name="Ament-Velasquez S.L."/>
            <person name="Kruys A."/>
            <person name="Hutchinson M.I."/>
            <person name="Powell A.J."/>
            <person name="Barry K."/>
            <person name="Miller A.N."/>
            <person name="Grigoriev I.V."/>
            <person name="Debuchy R."/>
            <person name="Gladieux P."/>
            <person name="Hiltunen Thoren M."/>
            <person name="Johannesson H."/>
        </authorList>
    </citation>
    <scope>NUCLEOTIDE SEQUENCE</scope>
    <source>
        <strain evidence="10">CBS 232.78</strain>
    </source>
</reference>
<proteinExistence type="inferred from homology"/>
<dbReference type="GO" id="GO:0005739">
    <property type="term" value="C:mitochondrion"/>
    <property type="evidence" value="ECO:0007669"/>
    <property type="project" value="UniProtKB-SubCell"/>
</dbReference>
<comment type="similarity">
    <text evidence="2">Belongs to the mitochondrion-specific ribosomal protein mL67 family.</text>
</comment>
<evidence type="ECO:0000313" key="10">
    <source>
        <dbReference type="EMBL" id="KAK3368184.1"/>
    </source>
</evidence>
<gene>
    <name evidence="10" type="ORF">B0H63DRAFT_487937</name>
</gene>
<evidence type="ECO:0000256" key="6">
    <source>
        <dbReference type="ARBA" id="ARBA00023163"/>
    </source>
</evidence>
<evidence type="ECO:0000256" key="1">
    <source>
        <dbReference type="ARBA" id="ARBA00004173"/>
    </source>
</evidence>
<keyword evidence="5" id="KW-0496">Mitochondrion</keyword>
<keyword evidence="11" id="KW-1185">Reference proteome</keyword>
<feature type="compositionally biased region" description="Basic and acidic residues" evidence="9">
    <location>
        <begin position="150"/>
        <end position="165"/>
    </location>
</feature>
<evidence type="ECO:0000256" key="8">
    <source>
        <dbReference type="ARBA" id="ARBA00035185"/>
    </source>
</evidence>
<dbReference type="GO" id="GO:0003735">
    <property type="term" value="F:structural constituent of ribosome"/>
    <property type="evidence" value="ECO:0007669"/>
    <property type="project" value="TreeGrafter"/>
</dbReference>
<dbReference type="PANTHER" id="PTHR28184:SF1">
    <property type="entry name" value="LARGE RIBOSOMAL SUBUNIT PROTEIN ML67"/>
    <property type="match status" value="1"/>
</dbReference>